<name>A0A6P1MBT4_9BACT</name>
<feature type="domain" description="HD" evidence="10">
    <location>
        <begin position="267"/>
        <end position="329"/>
    </location>
</feature>
<evidence type="ECO:0000256" key="3">
    <source>
        <dbReference type="ARBA" id="ARBA00022694"/>
    </source>
</evidence>
<reference evidence="12 13" key="1">
    <citation type="submission" date="2020-01" db="EMBL/GenBank/DDBJ databases">
        <title>Ponticoccus aerotolerans gen. nov., sp. nov., an anaerobic bacterium and proposal of Ponticoccusceae fam. nov., Ponticoccusles ord. nov. and Ponticoccuse classis nov. in the phylum Kiritimatiellaeota.</title>
        <authorList>
            <person name="Zhou L.Y."/>
            <person name="Du Z.J."/>
        </authorList>
    </citation>
    <scope>NUCLEOTIDE SEQUENCE [LARGE SCALE GENOMIC DNA]</scope>
    <source>
        <strain evidence="12 13">S-5007</strain>
    </source>
</reference>
<keyword evidence="5" id="KW-0479">Metal-binding</keyword>
<dbReference type="GO" id="GO:0008033">
    <property type="term" value="P:tRNA processing"/>
    <property type="evidence" value="ECO:0007669"/>
    <property type="project" value="UniProtKB-KW"/>
</dbReference>
<dbReference type="InterPro" id="IPR032828">
    <property type="entry name" value="PolyA_RNA-bd"/>
</dbReference>
<keyword evidence="3" id="KW-0819">tRNA processing</keyword>
<comment type="cofactor">
    <cofactor evidence="1">
        <name>Mg(2+)</name>
        <dbReference type="ChEBI" id="CHEBI:18420"/>
    </cofactor>
</comment>
<dbReference type="InterPro" id="IPR050264">
    <property type="entry name" value="Bact_CCA-adding_enz_type3_sf"/>
</dbReference>
<dbReference type="Pfam" id="PF12627">
    <property type="entry name" value="PolyA_pol_RNAbd"/>
    <property type="match status" value="1"/>
</dbReference>
<dbReference type="SUPFAM" id="SSF81301">
    <property type="entry name" value="Nucleotidyltransferase"/>
    <property type="match status" value="1"/>
</dbReference>
<dbReference type="RefSeq" id="WP_160629737.1">
    <property type="nucleotide sequence ID" value="NZ_CP047593.1"/>
</dbReference>
<evidence type="ECO:0000256" key="5">
    <source>
        <dbReference type="ARBA" id="ARBA00022723"/>
    </source>
</evidence>
<dbReference type="CDD" id="cd05398">
    <property type="entry name" value="NT_ClassII-CCAase"/>
    <property type="match status" value="1"/>
</dbReference>
<dbReference type="Gene3D" id="1.10.246.80">
    <property type="match status" value="1"/>
</dbReference>
<protein>
    <submittedName>
        <fullName evidence="12">HD domain-containing protein</fullName>
    </submittedName>
</protein>
<feature type="domain" description="Poly A polymerase head" evidence="9">
    <location>
        <begin position="24"/>
        <end position="142"/>
    </location>
</feature>
<dbReference type="Proteomes" id="UP000464954">
    <property type="component" value="Chromosome"/>
</dbReference>
<dbReference type="GO" id="GO:0046872">
    <property type="term" value="F:metal ion binding"/>
    <property type="evidence" value="ECO:0007669"/>
    <property type="project" value="UniProtKB-KW"/>
</dbReference>
<proteinExistence type="inferred from homology"/>
<evidence type="ECO:0000313" key="12">
    <source>
        <dbReference type="EMBL" id="QHI70563.1"/>
    </source>
</evidence>
<evidence type="ECO:0000256" key="1">
    <source>
        <dbReference type="ARBA" id="ARBA00001946"/>
    </source>
</evidence>
<evidence type="ECO:0000256" key="2">
    <source>
        <dbReference type="ARBA" id="ARBA00022679"/>
    </source>
</evidence>
<feature type="domain" description="tRNA nucleotidyltransferase/poly(A) polymerase RNA and SrmB- binding" evidence="11">
    <location>
        <begin position="169"/>
        <end position="229"/>
    </location>
</feature>
<accession>A0A6P1MBT4</accession>
<keyword evidence="6" id="KW-0547">Nucleotide-binding</keyword>
<evidence type="ECO:0000313" key="13">
    <source>
        <dbReference type="Proteomes" id="UP000464954"/>
    </source>
</evidence>
<keyword evidence="8" id="KW-0694">RNA-binding</keyword>
<dbReference type="SUPFAM" id="SSF81891">
    <property type="entry name" value="Poly A polymerase C-terminal region-like"/>
    <property type="match status" value="1"/>
</dbReference>
<keyword evidence="7" id="KW-0460">Magnesium</keyword>
<dbReference type="GO" id="GO:0000166">
    <property type="term" value="F:nucleotide binding"/>
    <property type="evidence" value="ECO:0007669"/>
    <property type="project" value="UniProtKB-KW"/>
</dbReference>
<dbReference type="GO" id="GO:0016779">
    <property type="term" value="F:nucleotidyltransferase activity"/>
    <property type="evidence" value="ECO:0007669"/>
    <property type="project" value="UniProtKB-KW"/>
</dbReference>
<dbReference type="AlphaFoldDB" id="A0A6P1MBT4"/>
<keyword evidence="2 8" id="KW-0808">Transferase</keyword>
<sequence>MDNVYTTAFKIVRKISDAGFIALFAGGAVRDQLLGRTPKDYDIATDALPDQIEALFPKTVAVGKAFGVIMVVEGGLEIEVATFRKDEGYQDGRRPDSVHFCGAEEDAKRRDFTINGMFCDPLTDQVIDYIGGRKDLHKKLIRAIGEPDRRFAEDHLRMLRAVRFAHTLGFTIDPSTRDAIKAHAQDLAKISAERIENEFSRILTESIRPGDALRELVDLGLMEHIIPEILPMIGQEQPPQFHPEGDVFEHTVLMLNLMKNPTRPLAYSVLLHDVGKPDTAFMGEDRIRFHGHEIKSANMAEEILRRLRLPIKEIKQIVITIAGHMRFKDVQMMNKSTLRKLMGAETFDMELELHRVDCEGSHRMLDNYHFLLKKAEEMDHEPVLPERWISGKDLCRIGVKPGPRIGELLQQAYDAQLEGRFSSRSELLNWLKKEL</sequence>
<evidence type="ECO:0000259" key="9">
    <source>
        <dbReference type="Pfam" id="PF01743"/>
    </source>
</evidence>
<dbReference type="GO" id="GO:0000049">
    <property type="term" value="F:tRNA binding"/>
    <property type="evidence" value="ECO:0007669"/>
    <property type="project" value="TreeGrafter"/>
</dbReference>
<dbReference type="KEGG" id="taer:GT409_14315"/>
<dbReference type="PANTHER" id="PTHR46173">
    <property type="entry name" value="CCA TRNA NUCLEOTIDYLTRANSFERASE 1, MITOCHONDRIAL"/>
    <property type="match status" value="1"/>
</dbReference>
<keyword evidence="4" id="KW-0548">Nucleotidyltransferase</keyword>
<dbReference type="InterPro" id="IPR002646">
    <property type="entry name" value="PolA_pol_head_dom"/>
</dbReference>
<evidence type="ECO:0000256" key="6">
    <source>
        <dbReference type="ARBA" id="ARBA00022741"/>
    </source>
</evidence>
<dbReference type="PANTHER" id="PTHR46173:SF1">
    <property type="entry name" value="CCA TRNA NUCLEOTIDYLTRANSFERASE 1, MITOCHONDRIAL"/>
    <property type="match status" value="1"/>
</dbReference>
<organism evidence="12 13">
    <name type="scientific">Tichowtungia aerotolerans</name>
    <dbReference type="NCBI Taxonomy" id="2697043"/>
    <lineage>
        <taxon>Bacteria</taxon>
        <taxon>Pseudomonadati</taxon>
        <taxon>Kiritimatiellota</taxon>
        <taxon>Tichowtungiia</taxon>
        <taxon>Tichowtungiales</taxon>
        <taxon>Tichowtungiaceae</taxon>
        <taxon>Tichowtungia</taxon>
    </lineage>
</organism>
<evidence type="ECO:0000256" key="4">
    <source>
        <dbReference type="ARBA" id="ARBA00022695"/>
    </source>
</evidence>
<dbReference type="InterPro" id="IPR043519">
    <property type="entry name" value="NT_sf"/>
</dbReference>
<dbReference type="Gene3D" id="3.30.460.10">
    <property type="entry name" value="Beta Polymerase, domain 2"/>
    <property type="match status" value="1"/>
</dbReference>
<evidence type="ECO:0000259" key="10">
    <source>
        <dbReference type="Pfam" id="PF01966"/>
    </source>
</evidence>
<keyword evidence="13" id="KW-1185">Reference proteome</keyword>
<evidence type="ECO:0000256" key="8">
    <source>
        <dbReference type="RuleBase" id="RU003953"/>
    </source>
</evidence>
<gene>
    <name evidence="12" type="ORF">GT409_14315</name>
</gene>
<evidence type="ECO:0000259" key="11">
    <source>
        <dbReference type="Pfam" id="PF12627"/>
    </source>
</evidence>
<dbReference type="Pfam" id="PF01743">
    <property type="entry name" value="PolyA_pol"/>
    <property type="match status" value="1"/>
</dbReference>
<comment type="similarity">
    <text evidence="8">Belongs to the tRNA nucleotidyltransferase/poly(A) polymerase family.</text>
</comment>
<dbReference type="EMBL" id="CP047593">
    <property type="protein sequence ID" value="QHI70563.1"/>
    <property type="molecule type" value="Genomic_DNA"/>
</dbReference>
<evidence type="ECO:0000256" key="7">
    <source>
        <dbReference type="ARBA" id="ARBA00022842"/>
    </source>
</evidence>
<dbReference type="InterPro" id="IPR006674">
    <property type="entry name" value="HD_domain"/>
</dbReference>
<dbReference type="Pfam" id="PF01966">
    <property type="entry name" value="HD"/>
    <property type="match status" value="1"/>
</dbReference>
<dbReference type="Gene3D" id="1.10.3090.10">
    <property type="entry name" value="cca-adding enzyme, domain 2"/>
    <property type="match status" value="1"/>
</dbReference>